<feature type="transmembrane region" description="Helical" evidence="3">
    <location>
        <begin position="12"/>
        <end position="31"/>
    </location>
</feature>
<organism evidence="4 5">
    <name type="scientific">Paenibacillus montaniterrae</name>
    <dbReference type="NCBI Taxonomy" id="429341"/>
    <lineage>
        <taxon>Bacteria</taxon>
        <taxon>Bacillati</taxon>
        <taxon>Bacillota</taxon>
        <taxon>Bacilli</taxon>
        <taxon>Bacillales</taxon>
        <taxon>Paenibacillaceae</taxon>
        <taxon>Paenibacillus</taxon>
    </lineage>
</organism>
<dbReference type="AlphaFoldDB" id="A0A920CXQ5"/>
<keyword evidence="3" id="KW-0812">Transmembrane</keyword>
<evidence type="ECO:0000256" key="2">
    <source>
        <dbReference type="SAM" id="MobiDB-lite"/>
    </source>
</evidence>
<evidence type="ECO:0000256" key="1">
    <source>
        <dbReference type="SAM" id="Coils"/>
    </source>
</evidence>
<feature type="compositionally biased region" description="Polar residues" evidence="2">
    <location>
        <begin position="494"/>
        <end position="504"/>
    </location>
</feature>
<evidence type="ECO:0000313" key="4">
    <source>
        <dbReference type="EMBL" id="GIP17151.1"/>
    </source>
</evidence>
<gene>
    <name evidence="4" type="ORF">J40TS1_27930</name>
</gene>
<comment type="caution">
    <text evidence="4">The sequence shown here is derived from an EMBL/GenBank/DDBJ whole genome shotgun (WGS) entry which is preliminary data.</text>
</comment>
<evidence type="ECO:0000256" key="3">
    <source>
        <dbReference type="SAM" id="Phobius"/>
    </source>
</evidence>
<proteinExistence type="predicted"/>
<dbReference type="EMBL" id="BOSE01000004">
    <property type="protein sequence ID" value="GIP17151.1"/>
    <property type="molecule type" value="Genomic_DNA"/>
</dbReference>
<feature type="region of interest" description="Disordered" evidence="2">
    <location>
        <begin position="474"/>
        <end position="504"/>
    </location>
</feature>
<evidence type="ECO:0000313" key="5">
    <source>
        <dbReference type="Proteomes" id="UP000683139"/>
    </source>
</evidence>
<keyword evidence="1" id="KW-0175">Coiled coil</keyword>
<dbReference type="Proteomes" id="UP000683139">
    <property type="component" value="Unassembled WGS sequence"/>
</dbReference>
<protein>
    <submittedName>
        <fullName evidence="4">Uncharacterized protein</fullName>
    </submittedName>
</protein>
<keyword evidence="5" id="KW-1185">Reference proteome</keyword>
<accession>A0A920CXQ5</accession>
<keyword evidence="3" id="KW-1133">Transmembrane helix</keyword>
<feature type="coiled-coil region" evidence="1">
    <location>
        <begin position="275"/>
        <end position="302"/>
    </location>
</feature>
<keyword evidence="3" id="KW-0472">Membrane</keyword>
<reference evidence="4" key="1">
    <citation type="submission" date="2021-03" db="EMBL/GenBank/DDBJ databases">
        <title>Antimicrobial resistance genes in bacteria isolated from Japanese honey, and their potential for conferring macrolide and lincosamide resistance in the American foulbrood pathogen Paenibacillus larvae.</title>
        <authorList>
            <person name="Okamoto M."/>
            <person name="Kumagai M."/>
            <person name="Kanamori H."/>
            <person name="Takamatsu D."/>
        </authorList>
    </citation>
    <scope>NUCLEOTIDE SEQUENCE</scope>
    <source>
        <strain evidence="4">J40TS1</strain>
    </source>
</reference>
<sequence>MKNWLFRSDGTVTIFCTLIMMFLVVFLMVLIDFSRILLFQRTTESALKLSAQSVISAYDRELYRRYGLFARGGSDAEQLFRQAMELNLLNSLSIFSVDQGSDFVQPKLERFELFETEYLGQHAVFERQVMEEMKYKAPIDFTLELLEQWLPLKDAVSKAEGMMTVMTELEKLFEDREQKLEQALSLQRQLGEKLGTSGFPTAATSSAQSTLNSYTQYVSWLSSESSLSLEIAQKLDVLDVEQLIELEERRYKYSSQISSYLYTAANVTTALSTETERLLVESEQLADQIDNLLQEARALDQTINIQYQLYLKGQSGSLTDGSSELKNELDKLDFDDSMIRGEQYYNQYRRAVREQQASLREILQDGSALGSQIRSLVDQPTINIEVNQRLNEANLLVVDLSSRIQQYRSNYESPAVLLAEWEQSMGSSREISSQLAEYEQQFEESIAALDAIKALLSAEEGMQSVQASYDELQKRYQSNSERNASERSSEQDSPELTGSSKKQAASSVTQLSSILQLMGNASAAVRDHVYLNEFVMGKYSSFPMGKLTDEGKLSQELLEVSQQEIEYILYGIHEPLANVLLAYGEIFAVRFAIRTIEGFVANRALTHPLLIFGAAVVHGIKQAVADMGELVREGKTELSRYAPVQVDYKQYLRLFLLLHRGGKEARLSRMIAVIEHNTGLTLLAVPTSITAQVELSMTLWSLPGLSNIAGAISPMDSEVEGNAYQRSELISASY</sequence>
<dbReference type="RefSeq" id="WP_213516108.1">
    <property type="nucleotide sequence ID" value="NZ_BOSE01000004.1"/>
</dbReference>
<name>A0A920CXQ5_9BACL</name>